<reference evidence="3" key="1">
    <citation type="journal article" date="2019" name="Int. J. Syst. Evol. Microbiol.">
        <title>The Global Catalogue of Microorganisms (GCM) 10K type strain sequencing project: providing services to taxonomists for standard genome sequencing and annotation.</title>
        <authorList>
            <consortium name="The Broad Institute Genomics Platform"/>
            <consortium name="The Broad Institute Genome Sequencing Center for Infectious Disease"/>
            <person name="Wu L."/>
            <person name="Ma J."/>
        </authorList>
    </citation>
    <scope>NUCLEOTIDE SEQUENCE [LARGE SCALE GENOMIC DNA]</scope>
    <source>
        <strain evidence="3">CCUG 62952</strain>
    </source>
</reference>
<dbReference type="EMBL" id="JBHTJH010000004">
    <property type="protein sequence ID" value="MFD0861315.1"/>
    <property type="molecule type" value="Genomic_DNA"/>
</dbReference>
<dbReference type="InterPro" id="IPR007163">
    <property type="entry name" value="VCA0040-like"/>
</dbReference>
<keyword evidence="1" id="KW-0812">Transmembrane</keyword>
<protein>
    <submittedName>
        <fullName evidence="2">DUF368 domain-containing protein</fullName>
    </submittedName>
</protein>
<feature type="transmembrane region" description="Helical" evidence="1">
    <location>
        <begin position="199"/>
        <end position="217"/>
    </location>
</feature>
<sequence length="307" mass="33439">MQRSFFDYLVITLKGMAMGAADVVPGVSGGTIAFISGIYEELIDSINNINLQTVKVLKDEGLAAAWKKLNGNFLLALFIGIGISVLSLVRSIRWLLENEPVLLWAFFFGLVLASIIYVGKEITRFTPGVVALLIIGAVTAYYITTLPPLSNDTSAWWFLFIAGALAICAMILPGISGAFILVLLGAYQPIVEAVDNKDLKTIAIVGAGAIIGLLSFSKLLKWTFTNYKNLTLAALTGFIIGSLNKIWPWKETLTWRVDSHGTQVPVLQESISPWSFEGDPKLLFAALLAIAGFLTIFILERLATKKH</sequence>
<accession>A0ABW3CVW5</accession>
<feature type="transmembrane region" description="Helical" evidence="1">
    <location>
        <begin position="282"/>
        <end position="299"/>
    </location>
</feature>
<gene>
    <name evidence="2" type="ORF">ACFQ1M_03780</name>
</gene>
<evidence type="ECO:0000256" key="1">
    <source>
        <dbReference type="SAM" id="Phobius"/>
    </source>
</evidence>
<evidence type="ECO:0000313" key="3">
    <source>
        <dbReference type="Proteomes" id="UP001596978"/>
    </source>
</evidence>
<feature type="transmembrane region" description="Helical" evidence="1">
    <location>
        <begin position="71"/>
        <end position="89"/>
    </location>
</feature>
<organism evidence="2 3">
    <name type="scientific">Sungkyunkwania multivorans</name>
    <dbReference type="NCBI Taxonomy" id="1173618"/>
    <lineage>
        <taxon>Bacteria</taxon>
        <taxon>Pseudomonadati</taxon>
        <taxon>Bacteroidota</taxon>
        <taxon>Flavobacteriia</taxon>
        <taxon>Flavobacteriales</taxon>
        <taxon>Flavobacteriaceae</taxon>
        <taxon>Sungkyunkwania</taxon>
    </lineage>
</organism>
<keyword evidence="1" id="KW-1133">Transmembrane helix</keyword>
<dbReference type="PANTHER" id="PTHR37308:SF1">
    <property type="entry name" value="POLYPRENYL-PHOSPHATE TRANSPORTER"/>
    <property type="match status" value="1"/>
</dbReference>
<dbReference type="RefSeq" id="WP_386404097.1">
    <property type="nucleotide sequence ID" value="NZ_JBHTJH010000004.1"/>
</dbReference>
<feature type="transmembrane region" description="Helical" evidence="1">
    <location>
        <begin position="125"/>
        <end position="144"/>
    </location>
</feature>
<proteinExistence type="predicted"/>
<feature type="transmembrane region" description="Helical" evidence="1">
    <location>
        <begin position="156"/>
        <end position="187"/>
    </location>
</feature>
<evidence type="ECO:0000313" key="2">
    <source>
        <dbReference type="EMBL" id="MFD0861315.1"/>
    </source>
</evidence>
<keyword evidence="3" id="KW-1185">Reference proteome</keyword>
<comment type="caution">
    <text evidence="2">The sequence shown here is derived from an EMBL/GenBank/DDBJ whole genome shotgun (WGS) entry which is preliminary data.</text>
</comment>
<dbReference type="PANTHER" id="PTHR37308">
    <property type="entry name" value="INTEGRAL MEMBRANE PROTEIN"/>
    <property type="match status" value="1"/>
</dbReference>
<dbReference type="Pfam" id="PF04018">
    <property type="entry name" value="VCA0040-like"/>
    <property type="match status" value="1"/>
</dbReference>
<dbReference type="Proteomes" id="UP001596978">
    <property type="component" value="Unassembled WGS sequence"/>
</dbReference>
<feature type="transmembrane region" description="Helical" evidence="1">
    <location>
        <begin position="101"/>
        <end position="119"/>
    </location>
</feature>
<name>A0ABW3CVW5_9FLAO</name>
<keyword evidence="1" id="KW-0472">Membrane</keyword>